<dbReference type="PANTHER" id="PTHR38442:SF1">
    <property type="entry name" value="INNER MEMBRANE PROTEIN"/>
    <property type="match status" value="1"/>
</dbReference>
<organism evidence="2 3">
    <name type="scientific">Malikia granosa</name>
    <dbReference type="NCBI Taxonomy" id="263067"/>
    <lineage>
        <taxon>Bacteria</taxon>
        <taxon>Pseudomonadati</taxon>
        <taxon>Pseudomonadota</taxon>
        <taxon>Betaproteobacteria</taxon>
        <taxon>Burkholderiales</taxon>
        <taxon>Comamonadaceae</taxon>
        <taxon>Malikia</taxon>
    </lineage>
</organism>
<feature type="transmembrane region" description="Helical" evidence="1">
    <location>
        <begin position="28"/>
        <end position="47"/>
    </location>
</feature>
<evidence type="ECO:0000313" key="3">
    <source>
        <dbReference type="Proteomes" id="UP000238589"/>
    </source>
</evidence>
<dbReference type="AlphaFoldDB" id="A0A2S9K7Y1"/>
<proteinExistence type="predicted"/>
<dbReference type="PANTHER" id="PTHR38442">
    <property type="entry name" value="INNER MEMBRANE PROTEIN-RELATED"/>
    <property type="match status" value="1"/>
</dbReference>
<evidence type="ECO:0000313" key="2">
    <source>
        <dbReference type="EMBL" id="PRD66566.1"/>
    </source>
</evidence>
<keyword evidence="1" id="KW-1133">Transmembrane helix</keyword>
<dbReference type="RefSeq" id="WP_105747406.1">
    <property type="nucleotide sequence ID" value="NZ_PVLQ01000012.1"/>
</dbReference>
<reference evidence="2 3" key="1">
    <citation type="submission" date="2018-03" db="EMBL/GenBank/DDBJ databases">
        <title>Comparative genomics illustrates the genes involved in a hyperalkaliphilic mechanisms of Serpentinomonas isolated from highly-alkaline calcium-rich serpentinized springs.</title>
        <authorList>
            <person name="Suzuki S."/>
            <person name="Ishii S."/>
            <person name="Walworth N."/>
            <person name="Bird L."/>
            <person name="Kuenen J.G."/>
            <person name="Nealson K.H."/>
        </authorList>
    </citation>
    <scope>NUCLEOTIDE SEQUENCE [LARGE SCALE GENOMIC DNA]</scope>
    <source>
        <strain evidence="2 3">P1</strain>
    </source>
</reference>
<dbReference type="Pfam" id="PF04286">
    <property type="entry name" value="DUF445"/>
    <property type="match status" value="1"/>
</dbReference>
<sequence length="429" mass="47937">MRKATEIQQDLDQTADELRRQKLRTMQLVALALLAGAAVLLLVAHVLRARHPAWGYVAAFAEAAMVGAIADWFAVVALFKHPLGLPIWHTAIIPNSKDAIGRNLGAFVENHFITEEAIGHKIRQADPARRIGEWLLDPQHLAGMNRSAASVARQLIEALDHEQIRDKIRELASRQLTEVDLSVIAGQLVDRLIQSDRHQELLDALLEGAGAYLGDPDKLPVISQFLIDSLGIENSIMKMAVNAYAPKSIGSLNQKLDEVRRDPAHRFRGVFDGWIGDFALRLKADPQWAAKIRRHQAELVQDPQVQQLLSGLWDSLKDRLLHDLGQEQPALLRQLQAWVQKLGSLLVEESGLRQWLNQAIENGSVTLIRKYRGEVGRFIEQQLAKWTREEMSQRIELAIGRDLQFIRINGTLVGGLVGLAIYALLQATG</sequence>
<evidence type="ECO:0000256" key="1">
    <source>
        <dbReference type="SAM" id="Phobius"/>
    </source>
</evidence>
<dbReference type="EMBL" id="PVLQ01000012">
    <property type="protein sequence ID" value="PRD66566.1"/>
    <property type="molecule type" value="Genomic_DNA"/>
</dbReference>
<name>A0A2S9K7Y1_9BURK</name>
<dbReference type="OrthoDB" id="9769590at2"/>
<protein>
    <submittedName>
        <fullName evidence="2">DUF445 domain-containing protein</fullName>
    </submittedName>
</protein>
<feature type="transmembrane region" description="Helical" evidence="1">
    <location>
        <begin position="405"/>
        <end position="425"/>
    </location>
</feature>
<gene>
    <name evidence="2" type="ORF">C6P64_04630</name>
</gene>
<accession>A0A2S9K7Y1</accession>
<keyword evidence="1" id="KW-0472">Membrane</keyword>
<dbReference type="InterPro" id="IPR007383">
    <property type="entry name" value="DUF445"/>
</dbReference>
<dbReference type="Proteomes" id="UP000238589">
    <property type="component" value="Unassembled WGS sequence"/>
</dbReference>
<dbReference type="GO" id="GO:0005886">
    <property type="term" value="C:plasma membrane"/>
    <property type="evidence" value="ECO:0007669"/>
    <property type="project" value="TreeGrafter"/>
</dbReference>
<feature type="transmembrane region" description="Helical" evidence="1">
    <location>
        <begin position="53"/>
        <end position="79"/>
    </location>
</feature>
<keyword evidence="1" id="KW-0812">Transmembrane</keyword>
<comment type="caution">
    <text evidence="2">The sequence shown here is derived from an EMBL/GenBank/DDBJ whole genome shotgun (WGS) entry which is preliminary data.</text>
</comment>
<keyword evidence="3" id="KW-1185">Reference proteome</keyword>